<keyword evidence="2" id="KW-1185">Reference proteome</keyword>
<proteinExistence type="predicted"/>
<dbReference type="EMBL" id="KU877344">
    <property type="protein sequence ID" value="ANB50297.1"/>
    <property type="molecule type" value="Genomic_DNA"/>
</dbReference>
<evidence type="ECO:0000313" key="1">
    <source>
        <dbReference type="EMBL" id="ANB50297.1"/>
    </source>
</evidence>
<protein>
    <submittedName>
        <fullName evidence="1">Uncharacterized protein</fullName>
    </submittedName>
</protein>
<dbReference type="RefSeq" id="YP_010776048.1">
    <property type="nucleotide sequence ID" value="NC_075034.1"/>
</dbReference>
<evidence type="ECO:0000313" key="2">
    <source>
        <dbReference type="Proteomes" id="UP000241365"/>
    </source>
</evidence>
<dbReference type="Proteomes" id="UP000241365">
    <property type="component" value="Segment"/>
</dbReference>
<reference evidence="1 2" key="1">
    <citation type="journal article" date="2016" name="Genome Announc.">
        <title>Complete Genome Sequence of a New Megavirus Family Member Isolated from an Inland Water Lake for the First Time in India.</title>
        <authorList>
            <person name="Chatterjee A."/>
            <person name="Ali F."/>
            <person name="Bange D."/>
            <person name="Kondabagil K."/>
        </authorList>
    </citation>
    <scope>NUCLEOTIDE SEQUENCE [LARGE SCALE GENOMIC DNA]</scope>
    <source>
        <strain evidence="1">1</strain>
    </source>
</reference>
<accession>A0A167R4C5</accession>
<name>A0A167R4C5_9VIRU</name>
<sequence>MYYFYINLINKPDFYAMYINIKPQIINSKNKTIKTVKFFTSGNKYSKIIIEQESDGNKFITKICSNGKIKALCKTIEQYEYFFINVFNLLSITKSIYSVECIERTYDLTTQNWLDINIQLCPIDYYLADITD</sequence>
<dbReference type="GeneID" id="80512659"/>
<organism evidence="1 2">
    <name type="scientific">Powai lake megavirus</name>
    <dbReference type="NCBI Taxonomy" id="1842663"/>
    <lineage>
        <taxon>Viruses</taxon>
        <taxon>Varidnaviria</taxon>
        <taxon>Bamfordvirae</taxon>
        <taxon>Nucleocytoviricota</taxon>
        <taxon>Megaviricetes</taxon>
        <taxon>Imitervirales</taxon>
        <taxon>Mimiviridae</taxon>
        <taxon>Megamimivirinae</taxon>
        <taxon>Megavirus</taxon>
        <taxon>Megavirus powaiense</taxon>
    </lineage>
</organism>
<dbReference type="KEGG" id="vg:80512659"/>